<dbReference type="Proteomes" id="UP000594638">
    <property type="component" value="Unassembled WGS sequence"/>
</dbReference>
<dbReference type="AlphaFoldDB" id="A0A8S0SXM7"/>
<evidence type="ECO:0000313" key="2">
    <source>
        <dbReference type="Proteomes" id="UP000594638"/>
    </source>
</evidence>
<gene>
    <name evidence="1" type="ORF">OLEA9_A054484</name>
</gene>
<proteinExistence type="predicted"/>
<dbReference type="Gramene" id="OE9A054484T1">
    <property type="protein sequence ID" value="OE9A054484C1"/>
    <property type="gene ID" value="OE9A054484"/>
</dbReference>
<reference evidence="1 2" key="1">
    <citation type="submission" date="2019-12" db="EMBL/GenBank/DDBJ databases">
        <authorList>
            <person name="Alioto T."/>
            <person name="Alioto T."/>
            <person name="Gomez Garrido J."/>
        </authorList>
    </citation>
    <scope>NUCLEOTIDE SEQUENCE [LARGE SCALE GENOMIC DNA]</scope>
</reference>
<protein>
    <submittedName>
        <fullName evidence="1">Uncharacterized protein</fullName>
    </submittedName>
</protein>
<comment type="caution">
    <text evidence="1">The sequence shown here is derived from an EMBL/GenBank/DDBJ whole genome shotgun (WGS) entry which is preliminary data.</text>
</comment>
<organism evidence="1 2">
    <name type="scientific">Olea europaea subsp. europaea</name>
    <dbReference type="NCBI Taxonomy" id="158383"/>
    <lineage>
        <taxon>Eukaryota</taxon>
        <taxon>Viridiplantae</taxon>
        <taxon>Streptophyta</taxon>
        <taxon>Embryophyta</taxon>
        <taxon>Tracheophyta</taxon>
        <taxon>Spermatophyta</taxon>
        <taxon>Magnoliopsida</taxon>
        <taxon>eudicotyledons</taxon>
        <taxon>Gunneridae</taxon>
        <taxon>Pentapetalae</taxon>
        <taxon>asterids</taxon>
        <taxon>lamiids</taxon>
        <taxon>Lamiales</taxon>
        <taxon>Oleaceae</taxon>
        <taxon>Oleeae</taxon>
        <taxon>Olea</taxon>
    </lineage>
</organism>
<evidence type="ECO:0000313" key="1">
    <source>
        <dbReference type="EMBL" id="CAA2995956.1"/>
    </source>
</evidence>
<name>A0A8S0SXM7_OLEEU</name>
<dbReference type="EMBL" id="CACTIH010005514">
    <property type="protein sequence ID" value="CAA2995956.1"/>
    <property type="molecule type" value="Genomic_DNA"/>
</dbReference>
<keyword evidence="2" id="KW-1185">Reference proteome</keyword>
<sequence>MKKLLRPTLLESEAVESSLQRRRCRWNRRLMVAVLADESLLLESEADGNIGMVCVVALQISTAMA</sequence>
<accession>A0A8S0SXM7</accession>